<evidence type="ECO:0000313" key="2">
    <source>
        <dbReference type="Proteomes" id="UP001501116"/>
    </source>
</evidence>
<evidence type="ECO:0000313" key="1">
    <source>
        <dbReference type="EMBL" id="GAA1955425.1"/>
    </source>
</evidence>
<sequence>MLVAWSIRGLAAPYALTGAGGSAGLRMSLPAREGASTAVRVGRIGFVTAARAIRFPGKVALEREKAPEKADAPSPWGGRFGASGLSILASGAGSCCEV</sequence>
<organism evidence="1 2">
    <name type="scientific">Amycolatopsis minnesotensis</name>
    <dbReference type="NCBI Taxonomy" id="337894"/>
    <lineage>
        <taxon>Bacteria</taxon>
        <taxon>Bacillati</taxon>
        <taxon>Actinomycetota</taxon>
        <taxon>Actinomycetes</taxon>
        <taxon>Pseudonocardiales</taxon>
        <taxon>Pseudonocardiaceae</taxon>
        <taxon>Amycolatopsis</taxon>
    </lineage>
</organism>
<reference evidence="1 2" key="1">
    <citation type="journal article" date="2019" name="Int. J. Syst. Evol. Microbiol.">
        <title>The Global Catalogue of Microorganisms (GCM) 10K type strain sequencing project: providing services to taxonomists for standard genome sequencing and annotation.</title>
        <authorList>
            <consortium name="The Broad Institute Genomics Platform"/>
            <consortium name="The Broad Institute Genome Sequencing Center for Infectious Disease"/>
            <person name="Wu L."/>
            <person name="Ma J."/>
        </authorList>
    </citation>
    <scope>NUCLEOTIDE SEQUENCE [LARGE SCALE GENOMIC DNA]</scope>
    <source>
        <strain evidence="1 2">JCM 14545</strain>
    </source>
</reference>
<accession>A0ABN2QN45</accession>
<keyword evidence="2" id="KW-1185">Reference proteome</keyword>
<comment type="caution">
    <text evidence="1">The sequence shown here is derived from an EMBL/GenBank/DDBJ whole genome shotgun (WGS) entry which is preliminary data.</text>
</comment>
<name>A0ABN2QN45_9PSEU</name>
<gene>
    <name evidence="1" type="ORF">GCM10009754_26360</name>
</gene>
<dbReference type="Proteomes" id="UP001501116">
    <property type="component" value="Unassembled WGS sequence"/>
</dbReference>
<protein>
    <submittedName>
        <fullName evidence="1">Uncharacterized protein</fullName>
    </submittedName>
</protein>
<proteinExistence type="predicted"/>
<dbReference type="EMBL" id="BAAANN010000009">
    <property type="protein sequence ID" value="GAA1955425.1"/>
    <property type="molecule type" value="Genomic_DNA"/>
</dbReference>